<feature type="region of interest" description="Disordered" evidence="2">
    <location>
        <begin position="165"/>
        <end position="212"/>
    </location>
</feature>
<evidence type="ECO:0000256" key="2">
    <source>
        <dbReference type="SAM" id="MobiDB-lite"/>
    </source>
</evidence>
<feature type="compositionally biased region" description="Basic and acidic residues" evidence="2">
    <location>
        <begin position="178"/>
        <end position="187"/>
    </location>
</feature>
<proteinExistence type="predicted"/>
<name>A0A6A6SGX2_9PLEO</name>
<dbReference type="OrthoDB" id="4509994at2759"/>
<keyword evidence="4" id="KW-1185">Reference proteome</keyword>
<protein>
    <submittedName>
        <fullName evidence="3">Uncharacterized protein</fullName>
    </submittedName>
</protein>
<organism evidence="3 4">
    <name type="scientific">Lophiostoma macrostomum CBS 122681</name>
    <dbReference type="NCBI Taxonomy" id="1314788"/>
    <lineage>
        <taxon>Eukaryota</taxon>
        <taxon>Fungi</taxon>
        <taxon>Dikarya</taxon>
        <taxon>Ascomycota</taxon>
        <taxon>Pezizomycotina</taxon>
        <taxon>Dothideomycetes</taxon>
        <taxon>Pleosporomycetidae</taxon>
        <taxon>Pleosporales</taxon>
        <taxon>Lophiostomataceae</taxon>
        <taxon>Lophiostoma</taxon>
    </lineage>
</organism>
<evidence type="ECO:0000313" key="3">
    <source>
        <dbReference type="EMBL" id="KAF2647019.1"/>
    </source>
</evidence>
<sequence length="336" mass="38465">MLGDAYHRSKAFTYQEHEIQSYNFVNEENHDQDTSLKLARLQQGINEKILTPPQLPTSDSDGQIEATRDAVIKRFREDPSAVTTELAGQLLLRSVERQQLHMYRQLLADTLAESEELHNALTQERQEAEAAQDELRTLKAQAAEARPPIIQRRMTRFQILLSTPKSRDGFITPSPPSSKHDEPDISRLSRQSPFRPTAAPGTRLSNQRSVKFPDPPLLLDGKTTIIFEYWRTYIENKLRLNSDWFTSSNPHDTQEHIAAYMTTRTEDPARDQLETLISALRDNEDAIDSEFLMDTLGQSFGDLHKVKNARQAFNKLRLHTAAKFASFQADFFRLAT</sequence>
<feature type="coiled-coil region" evidence="1">
    <location>
        <begin position="107"/>
        <end position="145"/>
    </location>
</feature>
<evidence type="ECO:0000313" key="4">
    <source>
        <dbReference type="Proteomes" id="UP000799324"/>
    </source>
</evidence>
<accession>A0A6A6SGX2</accession>
<dbReference type="AlphaFoldDB" id="A0A6A6SGX2"/>
<dbReference type="Proteomes" id="UP000799324">
    <property type="component" value="Unassembled WGS sequence"/>
</dbReference>
<gene>
    <name evidence="3" type="ORF">K491DRAFT_723797</name>
</gene>
<reference evidence="3" key="1">
    <citation type="journal article" date="2020" name="Stud. Mycol.">
        <title>101 Dothideomycetes genomes: a test case for predicting lifestyles and emergence of pathogens.</title>
        <authorList>
            <person name="Haridas S."/>
            <person name="Albert R."/>
            <person name="Binder M."/>
            <person name="Bloem J."/>
            <person name="Labutti K."/>
            <person name="Salamov A."/>
            <person name="Andreopoulos B."/>
            <person name="Baker S."/>
            <person name="Barry K."/>
            <person name="Bills G."/>
            <person name="Bluhm B."/>
            <person name="Cannon C."/>
            <person name="Castanera R."/>
            <person name="Culley D."/>
            <person name="Daum C."/>
            <person name="Ezra D."/>
            <person name="Gonzalez J."/>
            <person name="Henrissat B."/>
            <person name="Kuo A."/>
            <person name="Liang C."/>
            <person name="Lipzen A."/>
            <person name="Lutzoni F."/>
            <person name="Magnuson J."/>
            <person name="Mondo S."/>
            <person name="Nolan M."/>
            <person name="Ohm R."/>
            <person name="Pangilinan J."/>
            <person name="Park H.-J."/>
            <person name="Ramirez L."/>
            <person name="Alfaro M."/>
            <person name="Sun H."/>
            <person name="Tritt A."/>
            <person name="Yoshinaga Y."/>
            <person name="Zwiers L.-H."/>
            <person name="Turgeon B."/>
            <person name="Goodwin S."/>
            <person name="Spatafora J."/>
            <person name="Crous P."/>
            <person name="Grigoriev I."/>
        </authorList>
    </citation>
    <scope>NUCLEOTIDE SEQUENCE</scope>
    <source>
        <strain evidence="3">CBS 122681</strain>
    </source>
</reference>
<dbReference type="EMBL" id="MU004747">
    <property type="protein sequence ID" value="KAF2647019.1"/>
    <property type="molecule type" value="Genomic_DNA"/>
</dbReference>
<evidence type="ECO:0000256" key="1">
    <source>
        <dbReference type="SAM" id="Coils"/>
    </source>
</evidence>
<keyword evidence="1" id="KW-0175">Coiled coil</keyword>